<gene>
    <name evidence="1" type="ORF">DVS28_a2890</name>
</gene>
<proteinExistence type="predicted"/>
<dbReference type="Proteomes" id="UP000264006">
    <property type="component" value="Chromosome"/>
</dbReference>
<dbReference type="EMBL" id="CP031165">
    <property type="protein sequence ID" value="AXV07569.1"/>
    <property type="molecule type" value="Genomic_DNA"/>
</dbReference>
<evidence type="ECO:0008006" key="3">
    <source>
        <dbReference type="Google" id="ProtNLM"/>
    </source>
</evidence>
<keyword evidence="2" id="KW-1185">Reference proteome</keyword>
<reference evidence="1 2" key="1">
    <citation type="submission" date="2018-09" db="EMBL/GenBank/DDBJ databases">
        <title>Complete genome sequence of Euzebya sp. DY32-46 isolated from seawater of Pacific Ocean.</title>
        <authorList>
            <person name="Xu L."/>
            <person name="Wu Y.-H."/>
            <person name="Xu X.-W."/>
        </authorList>
    </citation>
    <scope>NUCLEOTIDE SEQUENCE [LARGE SCALE GENOMIC DNA]</scope>
    <source>
        <strain evidence="1 2">DY32-46</strain>
    </source>
</reference>
<dbReference type="InterPro" id="IPR029058">
    <property type="entry name" value="AB_hydrolase_fold"/>
</dbReference>
<dbReference type="KEGG" id="euz:DVS28_a2890"/>
<dbReference type="Gene3D" id="3.40.50.1820">
    <property type="entry name" value="alpha/beta hydrolase"/>
    <property type="match status" value="1"/>
</dbReference>
<evidence type="ECO:0000313" key="2">
    <source>
        <dbReference type="Proteomes" id="UP000264006"/>
    </source>
</evidence>
<accession>A0A346XZC2</accession>
<dbReference type="AlphaFoldDB" id="A0A346XZC2"/>
<organism evidence="1 2">
    <name type="scientific">Euzebya pacifica</name>
    <dbReference type="NCBI Taxonomy" id="1608957"/>
    <lineage>
        <taxon>Bacteria</taxon>
        <taxon>Bacillati</taxon>
        <taxon>Actinomycetota</taxon>
        <taxon>Nitriliruptoria</taxon>
        <taxon>Euzebyales</taxon>
    </lineage>
</organism>
<sequence>MWAAAFGIPVLRRMEATFADHRTVLLEGANHYWQDDAPEAACRAIRDWFADSAGDREPV</sequence>
<name>A0A346XZC2_9ACTN</name>
<evidence type="ECO:0000313" key="1">
    <source>
        <dbReference type="EMBL" id="AXV07569.1"/>
    </source>
</evidence>
<protein>
    <recommendedName>
        <fullName evidence="3">Alpha/beta hydrolase</fullName>
    </recommendedName>
</protein>
<dbReference type="SUPFAM" id="SSF53474">
    <property type="entry name" value="alpha/beta-Hydrolases"/>
    <property type="match status" value="1"/>
</dbReference>